<dbReference type="EMBL" id="MAKX01000024">
    <property type="protein sequence ID" value="OCK42143.1"/>
    <property type="molecule type" value="Genomic_DNA"/>
</dbReference>
<name>A0A1B9XX57_9FLAO</name>
<proteinExistence type="predicted"/>
<protein>
    <submittedName>
        <fullName evidence="1">DUF1835 domain-containing protein</fullName>
    </submittedName>
</protein>
<keyword evidence="2" id="KW-1185">Reference proteome</keyword>
<evidence type="ECO:0000313" key="2">
    <source>
        <dbReference type="Proteomes" id="UP000093186"/>
    </source>
</evidence>
<organism evidence="1 2">
    <name type="scientific">Tenacibaculum soleae</name>
    <dbReference type="NCBI Taxonomy" id="447689"/>
    <lineage>
        <taxon>Bacteria</taxon>
        <taxon>Pseudomonadati</taxon>
        <taxon>Bacteroidota</taxon>
        <taxon>Flavobacteriia</taxon>
        <taxon>Flavobacteriales</taxon>
        <taxon>Flavobacteriaceae</taxon>
        <taxon>Tenacibaculum</taxon>
    </lineage>
</organism>
<comment type="caution">
    <text evidence="1">The sequence shown here is derived from an EMBL/GenBank/DDBJ whole genome shotgun (WGS) entry which is preliminary data.</text>
</comment>
<dbReference type="Proteomes" id="UP000093186">
    <property type="component" value="Unassembled WGS sequence"/>
</dbReference>
<sequence>MISPKLHITNGDVTTKKLQKLNLDGKIITWREMLCEGKTTADVGSEFFWRTRFDFLKSSYKISKQKFIDYTVKEYRNLCNEKAQDEIILWFEYDLFCQINMLAIISWLKRYRQGRQISLVCSGKIENQDKLVGLGELSDQQLKEHYANKITLTKDDIEYADYMWQLYCSESPLQIENAYKLPTNTTFKYLEEAIKHHLLRFPSIENGLNHIENNILKTVKNNQFNNKNQLITNLLSNQKNYGFSDSQYLNKVEQLKKMFTSLTPVKLSRIGKQVLHQQTNYYGKIRSDFSYLGGAKKYSYLYVNTTNKLLKITS</sequence>
<reference evidence="1 2" key="1">
    <citation type="submission" date="2016-06" db="EMBL/GenBank/DDBJ databases">
        <title>Draft Genome Sequence of Tenacibaculum soleae UCD-KL19.</title>
        <authorList>
            <person name="Eisen J.A."/>
            <person name="Coil D.A."/>
            <person name="Lujan K.M."/>
        </authorList>
    </citation>
    <scope>NUCLEOTIDE SEQUENCE [LARGE SCALE GENOMIC DNA]</scope>
    <source>
        <strain evidence="1 2">UCD-KL19</strain>
    </source>
</reference>
<evidence type="ECO:0000313" key="1">
    <source>
        <dbReference type="EMBL" id="OCK42143.1"/>
    </source>
</evidence>
<dbReference type="STRING" id="447689.BA195_10980"/>
<accession>A0A1B9XX57</accession>
<gene>
    <name evidence="1" type="ORF">BA195_10980</name>
</gene>
<dbReference type="RefSeq" id="WP_068705510.1">
    <property type="nucleotide sequence ID" value="NZ_MAKX01000024.1"/>
</dbReference>
<dbReference type="AlphaFoldDB" id="A0A1B9XX57"/>